<keyword evidence="2" id="KW-0732">Signal</keyword>
<evidence type="ECO:0000256" key="1">
    <source>
        <dbReference type="SAM" id="MobiDB-lite"/>
    </source>
</evidence>
<feature type="chain" id="PRO_5013257223" evidence="2">
    <location>
        <begin position="21"/>
        <end position="1599"/>
    </location>
</feature>
<dbReference type="OMA" id="EESPHIF"/>
<evidence type="ECO:0000256" key="2">
    <source>
        <dbReference type="SAM" id="SignalP"/>
    </source>
</evidence>
<organism evidence="3 4">
    <name type="scientific">Folsomia candida</name>
    <name type="common">Springtail</name>
    <dbReference type="NCBI Taxonomy" id="158441"/>
    <lineage>
        <taxon>Eukaryota</taxon>
        <taxon>Metazoa</taxon>
        <taxon>Ecdysozoa</taxon>
        <taxon>Arthropoda</taxon>
        <taxon>Hexapoda</taxon>
        <taxon>Collembola</taxon>
        <taxon>Entomobryomorpha</taxon>
        <taxon>Isotomoidea</taxon>
        <taxon>Isotomidae</taxon>
        <taxon>Proisotominae</taxon>
        <taxon>Folsomia</taxon>
    </lineage>
</organism>
<protein>
    <submittedName>
        <fullName evidence="3">Uncharacterized protein</fullName>
    </submittedName>
</protein>
<feature type="region of interest" description="Disordered" evidence="1">
    <location>
        <begin position="230"/>
        <end position="257"/>
    </location>
</feature>
<gene>
    <name evidence="3" type="ORF">Fcan01_09137</name>
</gene>
<feature type="signal peptide" evidence="2">
    <location>
        <begin position="1"/>
        <end position="20"/>
    </location>
</feature>
<feature type="region of interest" description="Disordered" evidence="1">
    <location>
        <begin position="1079"/>
        <end position="1102"/>
    </location>
</feature>
<proteinExistence type="predicted"/>
<keyword evidence="4" id="KW-1185">Reference proteome</keyword>
<dbReference type="EMBL" id="LNIX01000004">
    <property type="protein sequence ID" value="OXA55672.1"/>
    <property type="molecule type" value="Genomic_DNA"/>
</dbReference>
<dbReference type="OrthoDB" id="10679847at2759"/>
<feature type="region of interest" description="Disordered" evidence="1">
    <location>
        <begin position="1289"/>
        <end position="1309"/>
    </location>
</feature>
<evidence type="ECO:0000313" key="3">
    <source>
        <dbReference type="EMBL" id="OXA55672.1"/>
    </source>
</evidence>
<feature type="compositionally biased region" description="Gly residues" evidence="1">
    <location>
        <begin position="1079"/>
        <end position="1097"/>
    </location>
</feature>
<accession>A0A226EDS0</accession>
<sequence length="1599" mass="170136">MGEWTILVVVVLVFVTVTSAFPFPTAEDLDSSTAGENVVVKKRQEDDGAPDPHIPVLEQLGAKLNTDWFLEDVILAQKLDRINDISKYSDPADNTTIIFERQVLDANKKIIVLKASEDKRGVTNSTNKRTYIVLVQAPPVPEHKNSFYYMVFAYIRDARDSDEASDIQTIAGKKVTVEWDIWDDRSPTTNFHPGWLSCSYTVMFACQINETAIEATMGKDLAIASKAAATTAKPDKSPSSSTTPAPPPSTEVIKADGGADPQAYYDLYGDFDVKWDGKSGRSLFGGSSLFGGTTATTTTKKAASTGSSFFTSAGSFFSGSKKAKKVTKTSTTTTSSSGWGIPGLGSLFGLSTPAGPPAKPASSADAVFGTYYKGLTGTPAIFLPDGGDSLATLFVPDKETYTIHGTYVPGQIGYPDSFTPDNPAQTANVFSVVGTIIPDGMTMASITGGIHGSLTADSFKPESQGTGMWFNPDGPEAKGVWTPYKKPSNATSKPKVTASGEAIIYGVEFPGVAGSSDIFIPDGQGIPGFFVPNDPAHPEIKVMPHGSFVATKPAGHGSFFPDNMKEVATVNQVRGAFMPDGMNLTGAIAGLITKEGNSFVFVVDIPGIDYSYVKSNASAAMWTPFLKPGEWEPLPPPAPAAAPAAPAESPAKKKTNAGFMFGIKSPSIGSLEIFVPDDFPVEGQMIPEDAEKYKPMSGWLHGVGKTPEKLTFKLKDASQIATITGSMLAMYVPDGIASPNGIMGMLSVEGGNKENATYVPEPAGKGYWYIKGKPENLNVWTPFTPPVLPPQPTLVDKMATQPFQEGFYVPALAGADPVFVPEEGAVGCFVPDDTAVPKSCGTYYPEKPGIPAEFVEDTPTLKDASPGHFVPKLVSGSDAGSKFHASFVVPGLPGEPPTFKLDTVPYKGWGQPEVQVQKEPKRTSAAALANSTAANKTWEAKHPSNIAISVGGGFSGFPTNNHGMEALVEPNHPIFKEFLQYKARQDKSIDTNERVLTVNSRDQIPSPPRNGTTYVVLDEYRDYVNERYMLKTTHIKTLDFEEKLEIAIPKAAEKYVKKKKKVNIKLDVMSNANAGANAGAGGGGTAGGQGSGGVKGTKGGKDCKAGWSSTASAVAKAENGSSSQAQANAINGGDAHAMSLSKDGGNATSGANVKDGGKANALSSAANGAQTDAEANALDGGNANALARKSKENSTGTAISNAKGGGVKNDTECDGGGMPDEIEVDSHAAATALSGGAGGAGGNTVNSVANTNVKIDMAGLAAKVMEMQAKLGDDDDDQEQDVHIQINANAGAESAGGSGRGFGGFDDPETQTEKMKRVSKLGKALFQAGIRMQVGWKTELRKIAGNVILEFEREIFYGLGNCPFSHIDFPGEKNPEAIIDFYIKVLRLDCNDKVKPRIMRLFNEGFLKFDDDMTHLVIPAGNEIIKRVKITDSELRLLSAAFEFSTFTSTYHDHVLGTAEKSVAIYEAPDVGMPAASRSVRFFIEMALNFVTSARTSAPHHYVRLTRNLLTTLRTVMFKTYQDGVLVAGVAGCEKDAEMNHHDQVQLMGILQFLVHGTANFEQGKDSELRKTFKQFLTLNRATLESRVKDYDKQAPKQT</sequence>
<feature type="compositionally biased region" description="Gly residues" evidence="1">
    <location>
        <begin position="1294"/>
        <end position="1304"/>
    </location>
</feature>
<feature type="compositionally biased region" description="Low complexity" evidence="1">
    <location>
        <begin position="230"/>
        <end position="243"/>
    </location>
</feature>
<reference evidence="3 4" key="1">
    <citation type="submission" date="2015-12" db="EMBL/GenBank/DDBJ databases">
        <title>The genome of Folsomia candida.</title>
        <authorList>
            <person name="Faddeeva A."/>
            <person name="Derks M.F."/>
            <person name="Anvar Y."/>
            <person name="Smit S."/>
            <person name="Van Straalen N."/>
            <person name="Roelofs D."/>
        </authorList>
    </citation>
    <scope>NUCLEOTIDE SEQUENCE [LARGE SCALE GENOMIC DNA]</scope>
    <source>
        <strain evidence="3 4">VU population</strain>
        <tissue evidence="3">Whole body</tissue>
    </source>
</reference>
<comment type="caution">
    <text evidence="3">The sequence shown here is derived from an EMBL/GenBank/DDBJ whole genome shotgun (WGS) entry which is preliminary data.</text>
</comment>
<name>A0A226EDS0_FOLCA</name>
<feature type="region of interest" description="Disordered" evidence="1">
    <location>
        <begin position="1188"/>
        <end position="1222"/>
    </location>
</feature>
<evidence type="ECO:0000313" key="4">
    <source>
        <dbReference type="Proteomes" id="UP000198287"/>
    </source>
</evidence>
<dbReference type="Proteomes" id="UP000198287">
    <property type="component" value="Unassembled WGS sequence"/>
</dbReference>